<dbReference type="EMBL" id="JBHSDH010000013">
    <property type="protein sequence ID" value="MFC4293376.1"/>
    <property type="molecule type" value="Genomic_DNA"/>
</dbReference>
<accession>A0ABV8RJ26</accession>
<evidence type="ECO:0000313" key="1">
    <source>
        <dbReference type="EMBL" id="MFC4293376.1"/>
    </source>
</evidence>
<organism evidence="1 2">
    <name type="scientific">Sphingorhabdus arenilitoris</name>
    <dbReference type="NCBI Taxonomy" id="1490041"/>
    <lineage>
        <taxon>Bacteria</taxon>
        <taxon>Pseudomonadati</taxon>
        <taxon>Pseudomonadota</taxon>
        <taxon>Alphaproteobacteria</taxon>
        <taxon>Sphingomonadales</taxon>
        <taxon>Sphingomonadaceae</taxon>
        <taxon>Sphingorhabdus</taxon>
    </lineage>
</organism>
<keyword evidence="2" id="KW-1185">Reference proteome</keyword>
<dbReference type="Proteomes" id="UP001595887">
    <property type="component" value="Unassembled WGS sequence"/>
</dbReference>
<reference evidence="2" key="1">
    <citation type="journal article" date="2019" name="Int. J. Syst. Evol. Microbiol.">
        <title>The Global Catalogue of Microorganisms (GCM) 10K type strain sequencing project: providing services to taxonomists for standard genome sequencing and annotation.</title>
        <authorList>
            <consortium name="The Broad Institute Genomics Platform"/>
            <consortium name="The Broad Institute Genome Sequencing Center for Infectious Disease"/>
            <person name="Wu L."/>
            <person name="Ma J."/>
        </authorList>
    </citation>
    <scope>NUCLEOTIDE SEQUENCE [LARGE SCALE GENOMIC DNA]</scope>
    <source>
        <strain evidence="2">CECT 8531</strain>
    </source>
</reference>
<dbReference type="PROSITE" id="PS51257">
    <property type="entry name" value="PROKAR_LIPOPROTEIN"/>
    <property type="match status" value="1"/>
</dbReference>
<dbReference type="InterPro" id="IPR021959">
    <property type="entry name" value="DUF3576"/>
</dbReference>
<proteinExistence type="predicted"/>
<comment type="caution">
    <text evidence="1">The sequence shown here is derived from an EMBL/GenBank/DDBJ whole genome shotgun (WGS) entry which is preliminary data.</text>
</comment>
<dbReference type="RefSeq" id="WP_381424870.1">
    <property type="nucleotide sequence ID" value="NZ_JBHSDH010000013.1"/>
</dbReference>
<name>A0ABV8RJ26_9SPHN</name>
<gene>
    <name evidence="1" type="ORF">ACFOWX_13205</name>
</gene>
<dbReference type="Pfam" id="PF12100">
    <property type="entry name" value="DUF3576"/>
    <property type="match status" value="1"/>
</dbReference>
<sequence length="143" mass="15387">MNRNQFALILAAGTLLISGCGKKDRPNTELAASKINTIGVNSYLWRASLDALSQLPLAQADSAGGVIVTDWYVNPNSPGERVKLTVSILDQDLRADALRVAGSRQIAQNGQWIDAPMRAATVQKMEAIILTKARDLRRSAISG</sequence>
<evidence type="ECO:0000313" key="2">
    <source>
        <dbReference type="Proteomes" id="UP001595887"/>
    </source>
</evidence>
<protein>
    <submittedName>
        <fullName evidence="1">DUF3576 domain-containing protein</fullName>
    </submittedName>
</protein>